<dbReference type="EMBL" id="SIRS01000002">
    <property type="protein sequence ID" value="TBN17397.1"/>
    <property type="molecule type" value="Genomic_DNA"/>
</dbReference>
<dbReference type="Proteomes" id="UP000292372">
    <property type="component" value="Unassembled WGS sequence"/>
</dbReference>
<dbReference type="CDD" id="cd00038">
    <property type="entry name" value="CAP_ED"/>
    <property type="match status" value="1"/>
</dbReference>
<dbReference type="InterPro" id="IPR000595">
    <property type="entry name" value="cNMP-bd_dom"/>
</dbReference>
<evidence type="ECO:0000313" key="2">
    <source>
        <dbReference type="EMBL" id="TBN17397.1"/>
    </source>
</evidence>
<comment type="caution">
    <text evidence="2">The sequence shown here is derived from an EMBL/GenBank/DDBJ whole genome shotgun (WGS) entry which is preliminary data.</text>
</comment>
<dbReference type="Gene3D" id="2.60.120.10">
    <property type="entry name" value="Jelly Rolls"/>
    <property type="match status" value="1"/>
</dbReference>
<gene>
    <name evidence="2" type="ORF">EYD46_03515</name>
</gene>
<sequence length="193" mass="22283">MNNLIALFNSILPLSKKEELIINKYLTLDNYSKKDCYNEEGKICNKLGFVECGVFKVSSFKNNGDEYIKYFVSEGHFLIDLDSFFHKTISTENIVALTDSEIFTISRSSFNILKNEVSNFSEIISELKQRALLEKLSIKNEMLVDDALTKYTKFIQRYPTVAQRISQRHIALHLGISEYTLSRIRAKKTFLAL</sequence>
<reference evidence="2 3" key="1">
    <citation type="journal article" date="2015" name="Int. J. Syst. Evol. Microbiol.">
        <title>Hyunsoonleella pacifica sp. nov., isolated from seawater of South Pacific Gyre.</title>
        <authorList>
            <person name="Gao X."/>
            <person name="Zhang Z."/>
            <person name="Dai X."/>
            <person name="Zhang X.H."/>
        </authorList>
    </citation>
    <scope>NUCLEOTIDE SEQUENCE [LARGE SCALE GENOMIC DNA]</scope>
    <source>
        <strain evidence="2 3">SW033</strain>
    </source>
</reference>
<dbReference type="SUPFAM" id="SSF51206">
    <property type="entry name" value="cAMP-binding domain-like"/>
    <property type="match status" value="1"/>
</dbReference>
<proteinExistence type="predicted"/>
<evidence type="ECO:0000313" key="3">
    <source>
        <dbReference type="Proteomes" id="UP000292372"/>
    </source>
</evidence>
<dbReference type="PROSITE" id="PS50042">
    <property type="entry name" value="CNMP_BINDING_3"/>
    <property type="match status" value="1"/>
</dbReference>
<evidence type="ECO:0000259" key="1">
    <source>
        <dbReference type="PROSITE" id="PS50042"/>
    </source>
</evidence>
<dbReference type="Pfam" id="PF00027">
    <property type="entry name" value="cNMP_binding"/>
    <property type="match status" value="1"/>
</dbReference>
<dbReference type="OrthoDB" id="680421at2"/>
<name>A0A4Q9FQR7_9FLAO</name>
<dbReference type="RefSeq" id="WP_130935689.1">
    <property type="nucleotide sequence ID" value="NZ_BMEE01000001.1"/>
</dbReference>
<dbReference type="InterPro" id="IPR018490">
    <property type="entry name" value="cNMP-bd_dom_sf"/>
</dbReference>
<organism evidence="2 3">
    <name type="scientific">Hyunsoonleella pacifica</name>
    <dbReference type="NCBI Taxonomy" id="1080224"/>
    <lineage>
        <taxon>Bacteria</taxon>
        <taxon>Pseudomonadati</taxon>
        <taxon>Bacteroidota</taxon>
        <taxon>Flavobacteriia</taxon>
        <taxon>Flavobacteriales</taxon>
        <taxon>Flavobacteriaceae</taxon>
    </lineage>
</organism>
<feature type="domain" description="Cyclic nucleotide-binding" evidence="1">
    <location>
        <begin position="10"/>
        <end position="113"/>
    </location>
</feature>
<accession>A0A4Q9FQR7</accession>
<dbReference type="InterPro" id="IPR014710">
    <property type="entry name" value="RmlC-like_jellyroll"/>
</dbReference>
<protein>
    <submittedName>
        <fullName evidence="2">Crp/Fnr family transcriptional regulator</fullName>
    </submittedName>
</protein>
<keyword evidence="3" id="KW-1185">Reference proteome</keyword>
<dbReference type="AlphaFoldDB" id="A0A4Q9FQR7"/>